<evidence type="ECO:0000313" key="1">
    <source>
        <dbReference type="EMBL" id="KAJ8006150.1"/>
    </source>
</evidence>
<keyword evidence="2" id="KW-1185">Reference proteome</keyword>
<evidence type="ECO:0000313" key="2">
    <source>
        <dbReference type="Proteomes" id="UP001157502"/>
    </source>
</evidence>
<accession>A0ACC2GRH6</accession>
<protein>
    <submittedName>
        <fullName evidence="1">Uncharacterized protein</fullName>
    </submittedName>
</protein>
<dbReference type="EMBL" id="CM055737">
    <property type="protein sequence ID" value="KAJ8006150.1"/>
    <property type="molecule type" value="Genomic_DNA"/>
</dbReference>
<gene>
    <name evidence="1" type="ORF">DPEC_G00125250</name>
</gene>
<proteinExistence type="predicted"/>
<comment type="caution">
    <text evidence="1">The sequence shown here is derived from an EMBL/GenBank/DDBJ whole genome shotgun (WGS) entry which is preliminary data.</text>
</comment>
<organism evidence="1 2">
    <name type="scientific">Dallia pectoralis</name>
    <name type="common">Alaska blackfish</name>
    <dbReference type="NCBI Taxonomy" id="75939"/>
    <lineage>
        <taxon>Eukaryota</taxon>
        <taxon>Metazoa</taxon>
        <taxon>Chordata</taxon>
        <taxon>Craniata</taxon>
        <taxon>Vertebrata</taxon>
        <taxon>Euteleostomi</taxon>
        <taxon>Actinopterygii</taxon>
        <taxon>Neopterygii</taxon>
        <taxon>Teleostei</taxon>
        <taxon>Protacanthopterygii</taxon>
        <taxon>Esociformes</taxon>
        <taxon>Umbridae</taxon>
        <taxon>Dallia</taxon>
    </lineage>
</organism>
<reference evidence="1" key="1">
    <citation type="submission" date="2021-05" db="EMBL/GenBank/DDBJ databases">
        <authorList>
            <person name="Pan Q."/>
            <person name="Jouanno E."/>
            <person name="Zahm M."/>
            <person name="Klopp C."/>
            <person name="Cabau C."/>
            <person name="Louis A."/>
            <person name="Berthelot C."/>
            <person name="Parey E."/>
            <person name="Roest Crollius H."/>
            <person name="Montfort J."/>
            <person name="Robinson-Rechavi M."/>
            <person name="Bouchez O."/>
            <person name="Lampietro C."/>
            <person name="Lopez Roques C."/>
            <person name="Donnadieu C."/>
            <person name="Postlethwait J."/>
            <person name="Bobe J."/>
            <person name="Dillon D."/>
            <person name="Chandos A."/>
            <person name="von Hippel F."/>
            <person name="Guiguen Y."/>
        </authorList>
    </citation>
    <scope>NUCLEOTIDE SEQUENCE</scope>
    <source>
        <strain evidence="1">YG-Jan2019</strain>
    </source>
</reference>
<sequence>MGQLRVEKGRVVCDVLPAPQDRLAQRGVVTHPARGTLWSKPVSQTQDAPHEMPPPPSMPWSRCTWRSSSTTSYPPLASEKQKNEKEREKPDVCRCRCPGLAWSGGLGQGGPGHESRAALTRCPRQEPPLFTESDRRAFKIDRVLSEDVLAGHMAER</sequence>
<name>A0ACC2GRH6_DALPE</name>
<dbReference type="Proteomes" id="UP001157502">
    <property type="component" value="Chromosome 10"/>
</dbReference>